<dbReference type="PROSITE" id="PS50982">
    <property type="entry name" value="MBD"/>
    <property type="match status" value="1"/>
</dbReference>
<reference evidence="7 9" key="1">
    <citation type="journal article" date="2008" name="Science">
        <title>The Physcomitrella genome reveals evolutionary insights into the conquest of land by plants.</title>
        <authorList>
            <person name="Rensing S."/>
            <person name="Lang D."/>
            <person name="Zimmer A."/>
            <person name="Terry A."/>
            <person name="Salamov A."/>
            <person name="Shapiro H."/>
            <person name="Nishiyama T."/>
            <person name="Perroud P.-F."/>
            <person name="Lindquist E."/>
            <person name="Kamisugi Y."/>
            <person name="Tanahashi T."/>
            <person name="Sakakibara K."/>
            <person name="Fujita T."/>
            <person name="Oishi K."/>
            <person name="Shin-I T."/>
            <person name="Kuroki Y."/>
            <person name="Toyoda A."/>
            <person name="Suzuki Y."/>
            <person name="Hashimoto A."/>
            <person name="Yamaguchi K."/>
            <person name="Sugano A."/>
            <person name="Kohara Y."/>
            <person name="Fujiyama A."/>
            <person name="Anterola A."/>
            <person name="Aoki S."/>
            <person name="Ashton N."/>
            <person name="Barbazuk W.B."/>
            <person name="Barker E."/>
            <person name="Bennetzen J."/>
            <person name="Bezanilla M."/>
            <person name="Blankenship R."/>
            <person name="Cho S.H."/>
            <person name="Dutcher S."/>
            <person name="Estelle M."/>
            <person name="Fawcett J.A."/>
            <person name="Gundlach H."/>
            <person name="Hanada K."/>
            <person name="Heyl A."/>
            <person name="Hicks K.A."/>
            <person name="Hugh J."/>
            <person name="Lohr M."/>
            <person name="Mayer K."/>
            <person name="Melkozernov A."/>
            <person name="Murata T."/>
            <person name="Nelson D."/>
            <person name="Pils B."/>
            <person name="Prigge M."/>
            <person name="Reiss B."/>
            <person name="Renner T."/>
            <person name="Rombauts S."/>
            <person name="Rushton P."/>
            <person name="Sanderfoot A."/>
            <person name="Schween G."/>
            <person name="Shiu S.-H."/>
            <person name="Stueber K."/>
            <person name="Theodoulou F.L."/>
            <person name="Tu H."/>
            <person name="Van de Peer Y."/>
            <person name="Verrier P.J."/>
            <person name="Waters E."/>
            <person name="Wood A."/>
            <person name="Yang L."/>
            <person name="Cove D."/>
            <person name="Cuming A."/>
            <person name="Hasebe M."/>
            <person name="Lucas S."/>
            <person name="Mishler D.B."/>
            <person name="Reski R."/>
            <person name="Grigoriev I."/>
            <person name="Quatrano R.S."/>
            <person name="Boore J.L."/>
        </authorList>
    </citation>
    <scope>NUCLEOTIDE SEQUENCE [LARGE SCALE GENOMIC DNA]</scope>
    <source>
        <strain evidence="8 9">cv. Gransden 2004</strain>
    </source>
</reference>
<dbReference type="Gramene" id="Pp3c26_1270V3.2">
    <property type="protein sequence ID" value="Pp3c26_1270V3.2"/>
    <property type="gene ID" value="Pp3c26_1270"/>
</dbReference>
<dbReference type="InterPro" id="IPR001739">
    <property type="entry name" value="Methyl_CpG_DNA-bd"/>
</dbReference>
<evidence type="ECO:0000313" key="9">
    <source>
        <dbReference type="Proteomes" id="UP000006727"/>
    </source>
</evidence>
<evidence type="ECO:0000313" key="7">
    <source>
        <dbReference type="EMBL" id="PNR26598.1"/>
    </source>
</evidence>
<name>A0A2K1IBF0_PHYPA</name>
<evidence type="ECO:0000256" key="1">
    <source>
        <dbReference type="ARBA" id="ARBA00004123"/>
    </source>
</evidence>
<dbReference type="GO" id="GO:0005634">
    <property type="term" value="C:nucleus"/>
    <property type="evidence" value="ECO:0007669"/>
    <property type="project" value="UniProtKB-SubCell"/>
</dbReference>
<dbReference type="Pfam" id="PF01429">
    <property type="entry name" value="MBD"/>
    <property type="match status" value="1"/>
</dbReference>
<dbReference type="PaxDb" id="3218-PP1S149_140V6.1"/>
<keyword evidence="4" id="KW-0804">Transcription</keyword>
<comment type="subcellular location">
    <subcellularLocation>
        <location evidence="1">Nucleus</location>
    </subcellularLocation>
</comment>
<dbReference type="RefSeq" id="XP_024366921.1">
    <property type="nucleotide sequence ID" value="XM_024511153.2"/>
</dbReference>
<reference evidence="8" key="3">
    <citation type="submission" date="2020-12" db="UniProtKB">
        <authorList>
            <consortium name="EnsemblPlants"/>
        </authorList>
    </citation>
    <scope>IDENTIFICATION</scope>
</reference>
<evidence type="ECO:0000259" key="6">
    <source>
        <dbReference type="PROSITE" id="PS50982"/>
    </source>
</evidence>
<reference evidence="7 9" key="2">
    <citation type="journal article" date="2018" name="Plant J.">
        <title>The Physcomitrella patens chromosome-scale assembly reveals moss genome structure and evolution.</title>
        <authorList>
            <person name="Lang D."/>
            <person name="Ullrich K.K."/>
            <person name="Murat F."/>
            <person name="Fuchs J."/>
            <person name="Jenkins J."/>
            <person name="Haas F.B."/>
            <person name="Piednoel M."/>
            <person name="Gundlach H."/>
            <person name="Van Bel M."/>
            <person name="Meyberg R."/>
            <person name="Vives C."/>
            <person name="Morata J."/>
            <person name="Symeonidi A."/>
            <person name="Hiss M."/>
            <person name="Muchero W."/>
            <person name="Kamisugi Y."/>
            <person name="Saleh O."/>
            <person name="Blanc G."/>
            <person name="Decker E.L."/>
            <person name="van Gessel N."/>
            <person name="Grimwood J."/>
            <person name="Hayes R.D."/>
            <person name="Graham S.W."/>
            <person name="Gunter L.E."/>
            <person name="McDaniel S.F."/>
            <person name="Hoernstein S.N.W."/>
            <person name="Larsson A."/>
            <person name="Li F.W."/>
            <person name="Perroud P.F."/>
            <person name="Phillips J."/>
            <person name="Ranjan P."/>
            <person name="Rokshar D.S."/>
            <person name="Rothfels C.J."/>
            <person name="Schneider L."/>
            <person name="Shu S."/>
            <person name="Stevenson D.W."/>
            <person name="Thummler F."/>
            <person name="Tillich M."/>
            <person name="Villarreal Aguilar J.C."/>
            <person name="Widiez T."/>
            <person name="Wong G.K."/>
            <person name="Wymore A."/>
            <person name="Zhang Y."/>
            <person name="Zimmer A.D."/>
            <person name="Quatrano R.S."/>
            <person name="Mayer K.F.X."/>
            <person name="Goodstein D."/>
            <person name="Casacuberta J.M."/>
            <person name="Vandepoele K."/>
            <person name="Reski R."/>
            <person name="Cuming A.C."/>
            <person name="Tuskan G.A."/>
            <person name="Maumus F."/>
            <person name="Salse J."/>
            <person name="Schmutz J."/>
            <person name="Rensing S.A."/>
        </authorList>
    </citation>
    <scope>NUCLEOTIDE SEQUENCE [LARGE SCALE GENOMIC DNA]</scope>
    <source>
        <strain evidence="8 9">cv. Gransden 2004</strain>
    </source>
</reference>
<dbReference type="GO" id="GO:0003677">
    <property type="term" value="F:DNA binding"/>
    <property type="evidence" value="ECO:0007669"/>
    <property type="project" value="UniProtKB-KW"/>
</dbReference>
<dbReference type="EMBL" id="ABEU02000026">
    <property type="protein sequence ID" value="PNR26598.1"/>
    <property type="molecule type" value="Genomic_DNA"/>
</dbReference>
<organism evidence="7">
    <name type="scientific">Physcomitrium patens</name>
    <name type="common">Spreading-leaved earth moss</name>
    <name type="synonym">Physcomitrella patens</name>
    <dbReference type="NCBI Taxonomy" id="3218"/>
    <lineage>
        <taxon>Eukaryota</taxon>
        <taxon>Viridiplantae</taxon>
        <taxon>Streptophyta</taxon>
        <taxon>Embryophyta</taxon>
        <taxon>Bryophyta</taxon>
        <taxon>Bryophytina</taxon>
        <taxon>Bryopsida</taxon>
        <taxon>Funariidae</taxon>
        <taxon>Funariales</taxon>
        <taxon>Funariaceae</taxon>
        <taxon>Physcomitrium</taxon>
    </lineage>
</organism>
<dbReference type="AlphaFoldDB" id="A0A2K1IBF0"/>
<dbReference type="PANTHER" id="PTHR33729:SF6">
    <property type="entry name" value="METHYL-CPG-BINDING DOMAIN-CONTAINING PROTEIN 11"/>
    <property type="match status" value="1"/>
</dbReference>
<evidence type="ECO:0000256" key="4">
    <source>
        <dbReference type="ARBA" id="ARBA00023163"/>
    </source>
</evidence>
<dbReference type="EnsemblPlants" id="Pp3c26_1270V3.2">
    <property type="protein sequence ID" value="Pp3c26_1270V3.2"/>
    <property type="gene ID" value="Pp3c26_1270"/>
</dbReference>
<evidence type="ECO:0000256" key="5">
    <source>
        <dbReference type="ARBA" id="ARBA00023242"/>
    </source>
</evidence>
<protein>
    <recommendedName>
        <fullName evidence="6">MBD domain-containing protein</fullName>
    </recommendedName>
</protein>
<dbReference type="PANTHER" id="PTHR33729">
    <property type="entry name" value="METHYL-CPG BINDING DOMAIN CONTAINING PROTEIN, EXPRESSED"/>
    <property type="match status" value="1"/>
</dbReference>
<accession>A0A2K1IBF0</accession>
<gene>
    <name evidence="8" type="primary">LOC112278086</name>
    <name evidence="7" type="ORF">PHYPA_030079</name>
</gene>
<evidence type="ECO:0000256" key="2">
    <source>
        <dbReference type="ARBA" id="ARBA00023015"/>
    </source>
</evidence>
<feature type="domain" description="MBD" evidence="6">
    <location>
        <begin position="17"/>
        <end position="87"/>
    </location>
</feature>
<dbReference type="GeneID" id="112278086"/>
<dbReference type="EnsemblPlants" id="Pp3c26_1270V3.1">
    <property type="protein sequence ID" value="Pp3c26_1270V3.1"/>
    <property type="gene ID" value="Pp3c26_1270"/>
</dbReference>
<keyword evidence="2" id="KW-0805">Transcription regulation</keyword>
<dbReference type="OrthoDB" id="1435582at2759"/>
<dbReference type="InterPro" id="IPR039622">
    <property type="entry name" value="MBD10/11"/>
</dbReference>
<keyword evidence="9" id="KW-1185">Reference proteome</keyword>
<evidence type="ECO:0000256" key="3">
    <source>
        <dbReference type="ARBA" id="ARBA00023125"/>
    </source>
</evidence>
<dbReference type="Gramene" id="Pp3c26_1270V3.1">
    <property type="protein sequence ID" value="Pp3c26_1270V3.1"/>
    <property type="gene ID" value="Pp3c26_1270"/>
</dbReference>
<proteinExistence type="predicted"/>
<evidence type="ECO:0000313" key="8">
    <source>
        <dbReference type="EnsemblPlants" id="Pp3c26_1270V3.1"/>
    </source>
</evidence>
<dbReference type="InterPro" id="IPR016177">
    <property type="entry name" value="DNA-bd_dom_sf"/>
</dbReference>
<dbReference type="SUPFAM" id="SSF54171">
    <property type="entry name" value="DNA-binding domain"/>
    <property type="match status" value="1"/>
</dbReference>
<keyword evidence="3" id="KW-0238">DNA-binding</keyword>
<sequence length="373" mass="40769">MASPEVNGATLQASGSTDCVVKDLFGTLRGWKKKFWSKEGGVPNRKDVSYIAPNGEEIKSARHLICYLKVYAGDLKAGDFCWTSVEAPRRSARLNRKLGRHILFEELETLPAKRMRRNKNSHGKDALQSGRGTVAKEELFVDRCQISGTSDAPSHTVGSNHGENGVAEIEVSKPLENSHVSLLNNQTLAVDIARVPQLETLWDDKDVEVDIAQEAMTLDVQIPLEVVFNKPPLESSDPPVEGMLLSNIVTGFDNIQGELANLKASVAVEDIEDMALIEATVASITATLVQDPYPDEEIDAELSINDVTNLVVTTPIMQETEDLCGVKESDLPLPQGIHALLNETVLVNGNTKPESQASLELLDRLLEPIDVMQ</sequence>
<dbReference type="Proteomes" id="UP000006727">
    <property type="component" value="Chromosome 26"/>
</dbReference>
<keyword evidence="5" id="KW-0539">Nucleus</keyword>